<proteinExistence type="inferred from homology"/>
<dbReference type="PANTHER" id="PTHR30041">
    <property type="entry name" value="ARSENATE REDUCTASE"/>
    <property type="match status" value="1"/>
</dbReference>
<comment type="caution">
    <text evidence="5">The sequence shown here is derived from an EMBL/GenBank/DDBJ whole genome shotgun (WGS) entry which is preliminary data.</text>
</comment>
<evidence type="ECO:0000313" key="5">
    <source>
        <dbReference type="EMBL" id="GLS02869.1"/>
    </source>
</evidence>
<gene>
    <name evidence="5" type="primary">arsC_1</name>
    <name evidence="5" type="ORF">GCM10007860_00120</name>
</gene>
<evidence type="ECO:0000256" key="1">
    <source>
        <dbReference type="ARBA" id="ARBA00007198"/>
    </source>
</evidence>
<comment type="similarity">
    <text evidence="1 3 4">Belongs to the ArsC family.</text>
</comment>
<dbReference type="SUPFAM" id="SSF52833">
    <property type="entry name" value="Thioredoxin-like"/>
    <property type="match status" value="1"/>
</dbReference>
<name>A0ABQ6BN33_9NEIS</name>
<dbReference type="Pfam" id="PF03960">
    <property type="entry name" value="ArsC"/>
    <property type="match status" value="1"/>
</dbReference>
<dbReference type="PANTHER" id="PTHR30041:SF4">
    <property type="entry name" value="ARSENATE REDUCTASE"/>
    <property type="match status" value="1"/>
</dbReference>
<dbReference type="NCBIfam" id="TIGR00014">
    <property type="entry name" value="arsC"/>
    <property type="match status" value="1"/>
</dbReference>
<dbReference type="InterPro" id="IPR006660">
    <property type="entry name" value="Arsenate_reductase-like"/>
</dbReference>
<evidence type="ECO:0000256" key="3">
    <source>
        <dbReference type="PROSITE-ProRule" id="PRU01282"/>
    </source>
</evidence>
<comment type="catalytic activity">
    <reaction evidence="4">
        <text>[glutaredoxin]-dithiol + arsenate + glutathione + H(+) = glutathionyl-S-S-[glutaredoxin] + arsenite + H2O</text>
        <dbReference type="Rhea" id="RHEA:22016"/>
        <dbReference type="Rhea" id="RHEA-COMP:10729"/>
        <dbReference type="Rhea" id="RHEA-COMP:17668"/>
        <dbReference type="ChEBI" id="CHEBI:15377"/>
        <dbReference type="ChEBI" id="CHEBI:15378"/>
        <dbReference type="ChEBI" id="CHEBI:29242"/>
        <dbReference type="ChEBI" id="CHEBI:29950"/>
        <dbReference type="ChEBI" id="CHEBI:48597"/>
        <dbReference type="ChEBI" id="CHEBI:57925"/>
        <dbReference type="ChEBI" id="CHEBI:146199"/>
        <dbReference type="EC" id="1.20.4.1"/>
    </reaction>
</comment>
<protein>
    <recommendedName>
        <fullName evidence="4">Arsenate reductase</fullName>
        <ecNumber evidence="4">1.20.4.1</ecNumber>
    </recommendedName>
</protein>
<organism evidence="5 6">
    <name type="scientific">Chitiniphilus shinanonensis</name>
    <dbReference type="NCBI Taxonomy" id="553088"/>
    <lineage>
        <taxon>Bacteria</taxon>
        <taxon>Pseudomonadati</taxon>
        <taxon>Pseudomonadota</taxon>
        <taxon>Betaproteobacteria</taxon>
        <taxon>Neisseriales</taxon>
        <taxon>Chitinibacteraceae</taxon>
        <taxon>Chitiniphilus</taxon>
    </lineage>
</organism>
<dbReference type="CDD" id="cd03034">
    <property type="entry name" value="ArsC_ArsC"/>
    <property type="match status" value="1"/>
</dbReference>
<keyword evidence="6" id="KW-1185">Reference proteome</keyword>
<dbReference type="PROSITE" id="PS51353">
    <property type="entry name" value="ARSC"/>
    <property type="match status" value="1"/>
</dbReference>
<dbReference type="RefSeq" id="WP_018746396.1">
    <property type="nucleotide sequence ID" value="NZ_BAABUF010000007.1"/>
</dbReference>
<dbReference type="InterPro" id="IPR006659">
    <property type="entry name" value="Arsenate_reductase"/>
</dbReference>
<evidence type="ECO:0000256" key="4">
    <source>
        <dbReference type="RuleBase" id="RU362029"/>
    </source>
</evidence>
<evidence type="ECO:0000313" key="6">
    <source>
        <dbReference type="Proteomes" id="UP001156836"/>
    </source>
</evidence>
<dbReference type="InterPro" id="IPR036249">
    <property type="entry name" value="Thioredoxin-like_sf"/>
</dbReference>
<accession>A0ABQ6BN33</accession>
<reference evidence="6" key="1">
    <citation type="journal article" date="2019" name="Int. J. Syst. Evol. Microbiol.">
        <title>The Global Catalogue of Microorganisms (GCM) 10K type strain sequencing project: providing services to taxonomists for standard genome sequencing and annotation.</title>
        <authorList>
            <consortium name="The Broad Institute Genomics Platform"/>
            <consortium name="The Broad Institute Genome Sequencing Center for Infectious Disease"/>
            <person name="Wu L."/>
            <person name="Ma J."/>
        </authorList>
    </citation>
    <scope>NUCLEOTIDE SEQUENCE [LARGE SCALE GENOMIC DNA]</scope>
    <source>
        <strain evidence="6">NBRC 104970</strain>
    </source>
</reference>
<dbReference type="EC" id="1.20.4.1" evidence="4"/>
<keyword evidence="2 4" id="KW-0560">Oxidoreductase</keyword>
<dbReference type="EMBL" id="BSOZ01000001">
    <property type="protein sequence ID" value="GLS02869.1"/>
    <property type="molecule type" value="Genomic_DNA"/>
</dbReference>
<sequence>MQVTIYHNPRCSKSRDTLALLEARGIAPEVVRYLDTPPDAATLRHLLKLLGKSPRQLLRTGEDEYAALGLADPALGDEQLIAAMVAHPRLIERPIVVVDQARAALGRPPEQVLALFD</sequence>
<dbReference type="Gene3D" id="3.40.30.10">
    <property type="entry name" value="Glutaredoxin"/>
    <property type="match status" value="1"/>
</dbReference>
<evidence type="ECO:0000256" key="2">
    <source>
        <dbReference type="ARBA" id="ARBA00023002"/>
    </source>
</evidence>
<dbReference type="Proteomes" id="UP001156836">
    <property type="component" value="Unassembled WGS sequence"/>
</dbReference>